<dbReference type="RefSeq" id="WP_283230784.1">
    <property type="nucleotide sequence ID" value="NZ_JASGBQ010000011.1"/>
</dbReference>
<evidence type="ECO:0000313" key="2">
    <source>
        <dbReference type="Proteomes" id="UP001300383"/>
    </source>
</evidence>
<organism evidence="1 2">
    <name type="scientific">Fusibacillus kribbianus</name>
    <dbReference type="NCBI Taxonomy" id="3044208"/>
    <lineage>
        <taxon>Bacteria</taxon>
        <taxon>Bacillati</taxon>
        <taxon>Bacillota</taxon>
        <taxon>Clostridia</taxon>
        <taxon>Lachnospirales</taxon>
        <taxon>Lachnospiraceae</taxon>
        <taxon>Fusibacillus</taxon>
    </lineage>
</organism>
<gene>
    <name evidence="1" type="ORF">QJ036_07600</name>
</gene>
<sequence length="111" mass="13215">MNFTVMHLDEPVAHVSVSDDKRKVLIRKFVPDSYKQPFCGNREDIFRVYDFLKSRCYENERADLKQILESAGMASNNPWEWVKKTHGVTYDDFIWIRFPGETLQWKDVAIR</sequence>
<comment type="caution">
    <text evidence="1">The sequence shown here is derived from an EMBL/GenBank/DDBJ whole genome shotgun (WGS) entry which is preliminary data.</text>
</comment>
<protein>
    <submittedName>
        <fullName evidence="1">Uncharacterized protein</fullName>
    </submittedName>
</protein>
<dbReference type="EMBL" id="JASGBQ010000011">
    <property type="protein sequence ID" value="MDI9242334.1"/>
    <property type="molecule type" value="Genomic_DNA"/>
</dbReference>
<dbReference type="AlphaFoldDB" id="A0AAP4EX96"/>
<evidence type="ECO:0000313" key="1">
    <source>
        <dbReference type="EMBL" id="MDI9242334.1"/>
    </source>
</evidence>
<name>A0AAP4EX96_9FIRM</name>
<reference evidence="1 2" key="1">
    <citation type="submission" date="2023-05" db="EMBL/GenBank/DDBJ databases">
        <title>[ruminococcus] sp. nov., isolated from a pig farm feces dump.</title>
        <authorList>
            <person name="Chang Y.-H."/>
        </authorList>
    </citation>
    <scope>NUCLEOTIDE SEQUENCE [LARGE SCALE GENOMIC DNA]</scope>
    <source>
        <strain evidence="1 2">YH-rum2234</strain>
    </source>
</reference>
<dbReference type="Proteomes" id="UP001300383">
    <property type="component" value="Unassembled WGS sequence"/>
</dbReference>
<accession>A0AAP4EX96</accession>
<keyword evidence="2" id="KW-1185">Reference proteome</keyword>
<proteinExistence type="predicted"/>